<evidence type="ECO:0000313" key="2">
    <source>
        <dbReference type="Proteomes" id="UP000452235"/>
    </source>
</evidence>
<accession>A0A5M3YME5</accession>
<keyword evidence="2" id="KW-1185">Reference proteome</keyword>
<comment type="caution">
    <text evidence="1">The sequence shown here is derived from an EMBL/GenBank/DDBJ whole genome shotgun (WGS) entry which is preliminary data.</text>
</comment>
<dbReference type="InterPro" id="IPR029063">
    <property type="entry name" value="SAM-dependent_MTases_sf"/>
</dbReference>
<sequence>MKRINRWAVVPHLPMTQTLYKNFPANAKKKGIFKSEIASEKLCDDALQRLSPYLLRKPPVDILDLWPGGGLLSSKVNDFLRPRRHVMIEPELDTFKPILQPLVDSRPCYKLLSMDIHSVRDWQSFLLEHFPDQGMSNSDTSGALAKNHTLLVLANPPPTRSKKDHYTPARWWSVFMETCMRQSGLHTFGSVRLLATLPVSDAQAVIPRTVADRKRPALLTENVALHAFEVAAPRAHLAWVNSKGWDLVAANAARVAQRETEQKIVIPPGRELPPLPMAPESPEPGQMPVPYTPRLNTDLHDRLMAVIRAGDPAETKSIKTAARPKKSAAEQKRMRACIQLNQDNRHAYYRQQIVDKEAEIDEMVKALSRAAAEPTSTLASLQPLVDQITAAEAAVEEQRLEQHFETIKQVPVLIDDRRASLHSGSFDDALLLWDRRPFEPLFIHPEEQYPREAERSLVYFEADANAPALQKVNQLPATERDHPFRLFEALSLTIGSRSSLSLDAFLKLIFPERAINDIVKAVPRLATFAMKTPKAEFDSLPKTVHGAPGSDGTRDPAVCYQENLDYRLDGVRVRSLPSSVLWDIFLEYQKGDLKLSAMQLNRVLGGTLTSFRSGDYLLTHKRLH</sequence>
<dbReference type="Gene3D" id="3.40.50.150">
    <property type="entry name" value="Vaccinia Virus protein VP39"/>
    <property type="match status" value="1"/>
</dbReference>
<dbReference type="OrthoDB" id="16079at2759"/>
<protein>
    <submittedName>
        <fullName evidence="1">Uncharacterized protein</fullName>
    </submittedName>
</protein>
<reference evidence="1 2" key="1">
    <citation type="submission" date="2020-01" db="EMBL/GenBank/DDBJ databases">
        <title>Aspergillus terreus IFO 6365 whole genome shotgun sequence.</title>
        <authorList>
            <person name="Kanamasa S."/>
            <person name="Takahashi H."/>
        </authorList>
    </citation>
    <scope>NUCLEOTIDE SEQUENCE [LARGE SCALE GENOMIC DNA]</scope>
    <source>
        <strain evidence="1 2">IFO 6365</strain>
    </source>
</reference>
<dbReference type="VEuPathDB" id="FungiDB:ATEG_01598"/>
<dbReference type="EMBL" id="BLJY01000001">
    <property type="protein sequence ID" value="GFF12592.1"/>
    <property type="molecule type" value="Genomic_DNA"/>
</dbReference>
<evidence type="ECO:0000313" key="1">
    <source>
        <dbReference type="EMBL" id="GFF12592.1"/>
    </source>
</evidence>
<dbReference type="Proteomes" id="UP000452235">
    <property type="component" value="Unassembled WGS sequence"/>
</dbReference>
<proteinExistence type="predicted"/>
<name>A0A5M3YME5_ASPTE</name>
<organism evidence="1 2">
    <name type="scientific">Aspergillus terreus</name>
    <dbReference type="NCBI Taxonomy" id="33178"/>
    <lineage>
        <taxon>Eukaryota</taxon>
        <taxon>Fungi</taxon>
        <taxon>Dikarya</taxon>
        <taxon>Ascomycota</taxon>
        <taxon>Pezizomycotina</taxon>
        <taxon>Eurotiomycetes</taxon>
        <taxon>Eurotiomycetidae</taxon>
        <taxon>Eurotiales</taxon>
        <taxon>Aspergillaceae</taxon>
        <taxon>Aspergillus</taxon>
        <taxon>Aspergillus subgen. Circumdati</taxon>
    </lineage>
</organism>
<dbReference type="SUPFAM" id="SSF53335">
    <property type="entry name" value="S-adenosyl-L-methionine-dependent methyltransferases"/>
    <property type="match status" value="1"/>
</dbReference>
<gene>
    <name evidence="1" type="ORF">ATEIFO6365_0001081500</name>
</gene>
<dbReference type="AlphaFoldDB" id="A0A5M3YME5"/>